<reference evidence="3 4" key="4">
    <citation type="journal article" date="2010" name="Environ. Microbiol.">
        <title>The bacterial genus Collimonas: mycophagy, weathering and other adaptive solutions to life in oligotrophic soil environments.</title>
        <authorList>
            <person name="Leveau J.H."/>
            <person name="Uroz S."/>
            <person name="de Boer W."/>
        </authorList>
    </citation>
    <scope>NUCLEOTIDE SEQUENCE [LARGE SCALE GENOMIC DNA]</scope>
    <source>
        <strain evidence="3 4">Ter331</strain>
    </source>
</reference>
<proteinExistence type="predicted"/>
<keyword evidence="4" id="KW-1185">Reference proteome</keyword>
<reference evidence="4" key="6">
    <citation type="submission" date="2011-05" db="EMBL/GenBank/DDBJ databases">
        <title>Complete sequence of Collimonas fungivorans Ter331.</title>
        <authorList>
            <person name="Leveau J.H."/>
        </authorList>
    </citation>
    <scope>NUCLEOTIDE SEQUENCE [LARGE SCALE GENOMIC DNA]</scope>
    <source>
        <strain evidence="4">Ter331</strain>
    </source>
</reference>
<keyword evidence="2" id="KW-0472">Membrane</keyword>
<dbReference type="EMBL" id="CP002745">
    <property type="protein sequence ID" value="AEK60924.1"/>
    <property type="molecule type" value="Genomic_DNA"/>
</dbReference>
<dbReference type="KEGG" id="cfu:CFU_1092"/>
<sequence>MMSRNLNFLHIAALLVSASYGIGFLFGSGELALRLGMAGSIYAMATATGMVFLALFSRRLWSSGMQIWDVFGRAYGAKMKNSVALLSLIWMAGVLAAQIHGSVAILKLAGLPAGLSYALSLTLLLAACSLNLRLASKLFSLCLVASNLALLYALSNVDGLHLYVEAVPLFMQDVHLARPYELFVTMVAIVFLVITGADYQQFVIAARRPIDAILGCLLAAGFLFLTGFLPAAAVLAARQAGMLNGLADAKQVIPFLLMQFTGRAGTGVSIGLLLVLLSAALGSGAAIIRAMTAALASTISTKRQVPHSLLMLIITLAGAIVAARGQAIIDTMVAVNIVYIASIAVLFIALQRGIVMLPQAAQFIMGAGFVTSLGLYFAGWIGFFAGRVELLSLLSGLISSAAVLVVIGLTRFKRLSQMTIPIPTGPIVRLQLGSDARQEDGPHITKDGTKNLESQTG</sequence>
<feature type="transmembrane region" description="Helical" evidence="2">
    <location>
        <begin position="31"/>
        <end position="56"/>
    </location>
</feature>
<keyword evidence="2" id="KW-0812">Transmembrane</keyword>
<evidence type="ECO:0000256" key="2">
    <source>
        <dbReference type="SAM" id="Phobius"/>
    </source>
</evidence>
<feature type="transmembrane region" description="Helical" evidence="2">
    <location>
        <begin position="83"/>
        <end position="99"/>
    </location>
</feature>
<name>G0AIZ1_COLFT</name>
<dbReference type="STRING" id="1005048.CFU_1092"/>
<feature type="transmembrane region" description="Helical" evidence="2">
    <location>
        <begin position="212"/>
        <end position="237"/>
    </location>
</feature>
<dbReference type="eggNOG" id="COG0591">
    <property type="taxonomic scope" value="Bacteria"/>
</dbReference>
<organism evidence="3 4">
    <name type="scientific">Collimonas fungivorans (strain Ter331)</name>
    <dbReference type="NCBI Taxonomy" id="1005048"/>
    <lineage>
        <taxon>Bacteria</taxon>
        <taxon>Pseudomonadati</taxon>
        <taxon>Pseudomonadota</taxon>
        <taxon>Betaproteobacteria</taxon>
        <taxon>Burkholderiales</taxon>
        <taxon>Oxalobacteraceae</taxon>
        <taxon>Collimonas</taxon>
    </lineage>
</organism>
<protein>
    <submittedName>
        <fullName evidence="3">Uncharacterized protein</fullName>
    </submittedName>
</protein>
<feature type="transmembrane region" description="Helical" evidence="2">
    <location>
        <begin position="390"/>
        <end position="409"/>
    </location>
</feature>
<feature type="compositionally biased region" description="Basic and acidic residues" evidence="1">
    <location>
        <begin position="437"/>
        <end position="450"/>
    </location>
</feature>
<dbReference type="InterPro" id="IPR038377">
    <property type="entry name" value="Na/Glc_symporter_sf"/>
</dbReference>
<reference evidence="3 4" key="2">
    <citation type="journal article" date="2006" name="J. Microbiol. Methods">
        <title>Genomic flank-sequencing of plasposon insertion sites for rapid identification of functional genes.</title>
        <authorList>
            <person name="Leveau J.H."/>
            <person name="Gerards S."/>
            <person name="Fritsche K."/>
            <person name="Zondag G."/>
            <person name="van Veen J.A."/>
        </authorList>
    </citation>
    <scope>NUCLEOTIDE SEQUENCE [LARGE SCALE GENOMIC DNA]</scope>
    <source>
        <strain evidence="3 4">Ter331</strain>
    </source>
</reference>
<evidence type="ECO:0000313" key="4">
    <source>
        <dbReference type="Proteomes" id="UP000008392"/>
    </source>
</evidence>
<dbReference type="HOGENOM" id="CLU_051325_0_0_4"/>
<reference evidence="3 4" key="1">
    <citation type="journal article" date="2004" name="Environ. Microbiol.">
        <title>Phylogeny-function analysis of (meta)genomic libraries: screening for expression of ribosomal RNA genes by large-insert library fluorescent in situ hybridization (LIL-FISH).</title>
        <authorList>
            <person name="Leveau J.H."/>
            <person name="Gerards S."/>
            <person name="de Boer W."/>
            <person name="van Veen J.A."/>
        </authorList>
    </citation>
    <scope>NUCLEOTIDE SEQUENCE [LARGE SCALE GENOMIC DNA]</scope>
    <source>
        <strain evidence="3 4">Ter331</strain>
    </source>
</reference>
<reference evidence="3 4" key="3">
    <citation type="journal article" date="2008" name="FEMS Microbiol. Ecol.">
        <title>Identification and characterization of genes underlying chitinolysis in Collimonas fungivorans Ter331.</title>
        <authorList>
            <person name="Fritsche K."/>
            <person name="de Boer W."/>
            <person name="Gerards S."/>
            <person name="van den Berg M."/>
            <person name="van Veen J.A."/>
            <person name="Leveau J.H."/>
        </authorList>
    </citation>
    <scope>NUCLEOTIDE SEQUENCE [LARGE SCALE GENOMIC DNA]</scope>
    <source>
        <strain evidence="3 4">Ter331</strain>
    </source>
</reference>
<dbReference type="AlphaFoldDB" id="G0AIZ1"/>
<keyword evidence="2" id="KW-1133">Transmembrane helix</keyword>
<reference evidence="3 4" key="5">
    <citation type="journal article" date="2011" name="ISME J.">
        <title>Dual transcriptional profiling of a bacterial/fungal confrontation: Collimonas fungivorans versus Aspergillus niger.</title>
        <authorList>
            <person name="Mela F."/>
            <person name="Fritsche K."/>
            <person name="de Boer W."/>
            <person name="van Veen J.A."/>
            <person name="de Graaff L.H."/>
            <person name="van den Berg M."/>
            <person name="Leveau J.H."/>
        </authorList>
    </citation>
    <scope>NUCLEOTIDE SEQUENCE [LARGE SCALE GENOMIC DNA]</scope>
    <source>
        <strain evidence="3 4">Ter331</strain>
    </source>
</reference>
<dbReference type="RefSeq" id="WP_014005078.1">
    <property type="nucleotide sequence ID" value="NC_015856.1"/>
</dbReference>
<feature type="transmembrane region" description="Helical" evidence="2">
    <location>
        <begin position="333"/>
        <end position="351"/>
    </location>
</feature>
<evidence type="ECO:0000313" key="3">
    <source>
        <dbReference type="EMBL" id="AEK60924.1"/>
    </source>
</evidence>
<dbReference type="Gene3D" id="1.20.1730.10">
    <property type="entry name" value="Sodium/glucose cotransporter"/>
    <property type="match status" value="1"/>
</dbReference>
<accession>G0AIZ1</accession>
<gene>
    <name evidence="3" type="ordered locus">CFU_1092</name>
</gene>
<dbReference type="Proteomes" id="UP000008392">
    <property type="component" value="Chromosome"/>
</dbReference>
<feature type="transmembrane region" description="Helical" evidence="2">
    <location>
        <begin position="363"/>
        <end position="384"/>
    </location>
</feature>
<feature type="transmembrane region" description="Helical" evidence="2">
    <location>
        <begin position="105"/>
        <end position="126"/>
    </location>
</feature>
<feature type="transmembrane region" description="Helical" evidence="2">
    <location>
        <begin position="180"/>
        <end position="200"/>
    </location>
</feature>
<feature type="region of interest" description="Disordered" evidence="1">
    <location>
        <begin position="437"/>
        <end position="457"/>
    </location>
</feature>
<feature type="transmembrane region" description="Helical" evidence="2">
    <location>
        <begin position="138"/>
        <end position="155"/>
    </location>
</feature>
<evidence type="ECO:0000256" key="1">
    <source>
        <dbReference type="SAM" id="MobiDB-lite"/>
    </source>
</evidence>
<feature type="transmembrane region" description="Helical" evidence="2">
    <location>
        <begin position="264"/>
        <end position="288"/>
    </location>
</feature>
<feature type="transmembrane region" description="Helical" evidence="2">
    <location>
        <begin position="309"/>
        <end position="327"/>
    </location>
</feature>